<gene>
    <name evidence="4" type="ORF">OG288_43265</name>
</gene>
<dbReference type="EMBL" id="CP108133">
    <property type="protein sequence ID" value="WTP54543.1"/>
    <property type="molecule type" value="Genomic_DNA"/>
</dbReference>
<dbReference type="CDD" id="cd02883">
    <property type="entry name" value="NUDIX_Hydrolase"/>
    <property type="match status" value="1"/>
</dbReference>
<dbReference type="RefSeq" id="WP_328939853.1">
    <property type="nucleotide sequence ID" value="NZ_CP108133.1"/>
</dbReference>
<dbReference type="InterPro" id="IPR015797">
    <property type="entry name" value="NUDIX_hydrolase-like_dom_sf"/>
</dbReference>
<keyword evidence="5" id="KW-1185">Reference proteome</keyword>
<evidence type="ECO:0000256" key="2">
    <source>
        <dbReference type="ARBA" id="ARBA00022801"/>
    </source>
</evidence>
<dbReference type="InterPro" id="IPR020476">
    <property type="entry name" value="Nudix_hydrolase"/>
</dbReference>
<proteinExistence type="predicted"/>
<dbReference type="PANTHER" id="PTHR43046:SF14">
    <property type="entry name" value="MUTT_NUDIX FAMILY PROTEIN"/>
    <property type="match status" value="1"/>
</dbReference>
<dbReference type="Proteomes" id="UP001432166">
    <property type="component" value="Chromosome"/>
</dbReference>
<dbReference type="InterPro" id="IPR000086">
    <property type="entry name" value="NUDIX_hydrolase_dom"/>
</dbReference>
<dbReference type="GO" id="GO:0016787">
    <property type="term" value="F:hydrolase activity"/>
    <property type="evidence" value="ECO:0007669"/>
    <property type="project" value="UniProtKB-KW"/>
</dbReference>
<accession>A0ABZ1JSA6</accession>
<dbReference type="PRINTS" id="PR00502">
    <property type="entry name" value="NUDIXFAMILY"/>
</dbReference>
<dbReference type="Gene3D" id="3.90.79.10">
    <property type="entry name" value="Nucleoside Triphosphate Pyrophosphohydrolase"/>
    <property type="match status" value="1"/>
</dbReference>
<name>A0ABZ1JSA6_9ACTN</name>
<evidence type="ECO:0000259" key="3">
    <source>
        <dbReference type="PROSITE" id="PS51462"/>
    </source>
</evidence>
<comment type="cofactor">
    <cofactor evidence="1">
        <name>Mg(2+)</name>
        <dbReference type="ChEBI" id="CHEBI:18420"/>
    </cofactor>
</comment>
<dbReference type="PROSITE" id="PS51462">
    <property type="entry name" value="NUDIX"/>
    <property type="match status" value="1"/>
</dbReference>
<sequence length="162" mass="18081">MPHPGVSPLAVDDRGNALVSFTRGAEGAPPRDAPLPAALVAIWHADRVLMVFDRFRQGWELPGGRVEKGESPRQAATRELLEESSQEPDGPLRFIGYAGFVLAPDRRAEYAALFAGRTTDIRKFQANEEIEAIRWWNLREIIPGRVQRLDSYLAQLTSEFGL</sequence>
<keyword evidence="2 4" id="KW-0378">Hydrolase</keyword>
<protein>
    <submittedName>
        <fullName evidence="4">NUDIX hydrolase</fullName>
    </submittedName>
</protein>
<dbReference type="SUPFAM" id="SSF55811">
    <property type="entry name" value="Nudix"/>
    <property type="match status" value="1"/>
</dbReference>
<evidence type="ECO:0000313" key="5">
    <source>
        <dbReference type="Proteomes" id="UP001432166"/>
    </source>
</evidence>
<dbReference type="PANTHER" id="PTHR43046">
    <property type="entry name" value="GDP-MANNOSE MANNOSYL HYDROLASE"/>
    <property type="match status" value="1"/>
</dbReference>
<feature type="domain" description="Nudix hydrolase" evidence="3">
    <location>
        <begin position="1"/>
        <end position="162"/>
    </location>
</feature>
<organism evidence="4 5">
    <name type="scientific">Streptomyces tauricus</name>
    <dbReference type="NCBI Taxonomy" id="68274"/>
    <lineage>
        <taxon>Bacteria</taxon>
        <taxon>Bacillati</taxon>
        <taxon>Actinomycetota</taxon>
        <taxon>Actinomycetes</taxon>
        <taxon>Kitasatosporales</taxon>
        <taxon>Streptomycetaceae</taxon>
        <taxon>Streptomyces</taxon>
        <taxon>Streptomyces aurantiacus group</taxon>
    </lineage>
</organism>
<evidence type="ECO:0000313" key="4">
    <source>
        <dbReference type="EMBL" id="WTP54543.1"/>
    </source>
</evidence>
<evidence type="ECO:0000256" key="1">
    <source>
        <dbReference type="ARBA" id="ARBA00001946"/>
    </source>
</evidence>
<dbReference type="Pfam" id="PF00293">
    <property type="entry name" value="NUDIX"/>
    <property type="match status" value="1"/>
</dbReference>
<reference evidence="4" key="1">
    <citation type="submission" date="2022-10" db="EMBL/GenBank/DDBJ databases">
        <title>The complete genomes of actinobacterial strains from the NBC collection.</title>
        <authorList>
            <person name="Joergensen T.S."/>
            <person name="Alvarez Arevalo M."/>
            <person name="Sterndorff E.B."/>
            <person name="Faurdal D."/>
            <person name="Vuksanovic O."/>
            <person name="Mourched A.-S."/>
            <person name="Charusanti P."/>
            <person name="Shaw S."/>
            <person name="Blin K."/>
            <person name="Weber T."/>
        </authorList>
    </citation>
    <scope>NUCLEOTIDE SEQUENCE</scope>
    <source>
        <strain evidence="4">NBC_00189</strain>
    </source>
</reference>